<name>A0A650CNT9_9CREN</name>
<organism evidence="1 2">
    <name type="scientific">Stygiolobus azoricus</name>
    <dbReference type="NCBI Taxonomy" id="41675"/>
    <lineage>
        <taxon>Archaea</taxon>
        <taxon>Thermoproteota</taxon>
        <taxon>Thermoprotei</taxon>
        <taxon>Sulfolobales</taxon>
        <taxon>Sulfolobaceae</taxon>
        <taxon>Stygiolobus</taxon>
    </lineage>
</organism>
<dbReference type="RefSeq" id="WP_156005672.1">
    <property type="nucleotide sequence ID" value="NZ_CP045483.1"/>
</dbReference>
<evidence type="ECO:0000313" key="1">
    <source>
        <dbReference type="EMBL" id="QGR19167.1"/>
    </source>
</evidence>
<dbReference type="KEGG" id="sazo:D1868_03705"/>
<accession>A0A650CNT9</accession>
<protein>
    <submittedName>
        <fullName evidence="1">U32 family peptidase</fullName>
    </submittedName>
</protein>
<dbReference type="InterPro" id="IPR001539">
    <property type="entry name" value="Peptidase_U32"/>
</dbReference>
<gene>
    <name evidence="1" type="ORF">D1868_03705</name>
</gene>
<keyword evidence="2" id="KW-1185">Reference proteome</keyword>
<evidence type="ECO:0000313" key="2">
    <source>
        <dbReference type="Proteomes" id="UP000423396"/>
    </source>
</evidence>
<sequence length="383" mass="44270">MRLVVGTNFDDKLIDELRKYPVKYIFGSKTKTITGHGRASFVLPKVDDERLKEHISVAHGAGIKFLYTMNSATLNGKEYSQKFMDEVKKEIEKLVNLGVDGFIVALPLLIHLIKDEYPNIEVSVSSFSRVYNIREFEEYVNMGADTIILHEDDNRNFELLNALSKFINKVDIELIVNNSCLWGCPYRRAHDIISSITSNSEFNDSIWFEYPILFCATDVRNDLANIIRMRWIRPEDLKYYEEIGIDRFKIASRNKKTEWIIRAVKAYSEGEYDGNLLDIVSYPQGRAVPSVMKKINGPNDYDILTQVYVDNTKFPSNWLSYFKYNSCETRSCEDCRYCDIIAEKVITVNEKPLSEINLPKIKPPVHLIPRFGRDALNEGSKDH</sequence>
<dbReference type="PANTHER" id="PTHR30217:SF10">
    <property type="entry name" value="23S RRNA 5-HYDROXYCYTIDINE C2501 SYNTHASE"/>
    <property type="match status" value="1"/>
</dbReference>
<dbReference type="GeneID" id="42798148"/>
<dbReference type="OrthoDB" id="120329at2157"/>
<dbReference type="Proteomes" id="UP000423396">
    <property type="component" value="Chromosome"/>
</dbReference>
<dbReference type="InterPro" id="IPR051454">
    <property type="entry name" value="RNA/ubiquinone_mod_enzymes"/>
</dbReference>
<dbReference type="EMBL" id="CP045483">
    <property type="protein sequence ID" value="QGR19167.1"/>
    <property type="molecule type" value="Genomic_DNA"/>
</dbReference>
<dbReference type="PANTHER" id="PTHR30217">
    <property type="entry name" value="PEPTIDASE U32 FAMILY"/>
    <property type="match status" value="1"/>
</dbReference>
<proteinExistence type="predicted"/>
<reference evidence="1 2" key="1">
    <citation type="submission" date="2019-10" db="EMBL/GenBank/DDBJ databases">
        <title>Genome Sequences from Six Type Strain Members of the Archaeal Family Sulfolobaceae: Acidianus ambivalens, Acidianus infernus, Metallosphaera prunae, Stygiolobus azoricus, Sulfolobus metallicus, and Sulfurisphaera ohwakuensis.</title>
        <authorList>
            <person name="Counts J.A."/>
            <person name="Kelly R.M."/>
        </authorList>
    </citation>
    <scope>NUCLEOTIDE SEQUENCE [LARGE SCALE GENOMIC DNA]</scope>
    <source>
        <strain evidence="1 2">FC6</strain>
    </source>
</reference>
<dbReference type="Pfam" id="PF01136">
    <property type="entry name" value="Peptidase_U32"/>
    <property type="match status" value="1"/>
</dbReference>
<dbReference type="AlphaFoldDB" id="A0A650CNT9"/>